<proteinExistence type="predicted"/>
<organism evidence="2 3">
    <name type="scientific">Albugo candida</name>
    <dbReference type="NCBI Taxonomy" id="65357"/>
    <lineage>
        <taxon>Eukaryota</taxon>
        <taxon>Sar</taxon>
        <taxon>Stramenopiles</taxon>
        <taxon>Oomycota</taxon>
        <taxon>Peronosporomycetes</taxon>
        <taxon>Albuginales</taxon>
        <taxon>Albuginaceae</taxon>
        <taxon>Albugo</taxon>
    </lineage>
</organism>
<keyword evidence="1" id="KW-0812">Transmembrane</keyword>
<keyword evidence="1" id="KW-0472">Membrane</keyword>
<dbReference type="AlphaFoldDB" id="A0A024FU40"/>
<protein>
    <submittedName>
        <fullName evidence="2">Uncharacterized protein</fullName>
    </submittedName>
</protein>
<reference evidence="2 3" key="1">
    <citation type="submission" date="2012-05" db="EMBL/GenBank/DDBJ databases">
        <title>Recombination and specialization in a pathogen metapopulation.</title>
        <authorList>
            <person name="Gardiner A."/>
            <person name="Kemen E."/>
            <person name="Schultz-Larsen T."/>
            <person name="MacLean D."/>
            <person name="Van Oosterhout C."/>
            <person name="Jones J.D.G."/>
        </authorList>
    </citation>
    <scope>NUCLEOTIDE SEQUENCE [LARGE SCALE GENOMIC DNA]</scope>
    <source>
        <strain evidence="2 3">Ac Nc2</strain>
    </source>
</reference>
<dbReference type="Proteomes" id="UP000053237">
    <property type="component" value="Unassembled WGS sequence"/>
</dbReference>
<dbReference type="EMBL" id="CAIX01000341">
    <property type="protein sequence ID" value="CCI10668.1"/>
    <property type="molecule type" value="Genomic_DNA"/>
</dbReference>
<accession>A0A024FU40</accession>
<evidence type="ECO:0000313" key="2">
    <source>
        <dbReference type="EMBL" id="CCI10668.1"/>
    </source>
</evidence>
<comment type="caution">
    <text evidence="2">The sequence shown here is derived from an EMBL/GenBank/DDBJ whole genome shotgun (WGS) entry which is preliminary data.</text>
</comment>
<dbReference type="InParanoid" id="A0A024FU40"/>
<sequence>MAIRFDFLDLHHLVNQDSSFKGRLLSYTYLFMIMITLIALFDSNIASSSRTDNNHHINYLRLVRNKTSLERREYCMIIAAKSFCFLLSCLSKQGNTCEFITFVWSPMSVISSKFIAQHGDICLRIKLSLPNNVCSSIEPECSKKCVKLETKQY</sequence>
<keyword evidence="1" id="KW-1133">Transmembrane helix</keyword>
<evidence type="ECO:0000313" key="3">
    <source>
        <dbReference type="Proteomes" id="UP000053237"/>
    </source>
</evidence>
<evidence type="ECO:0000256" key="1">
    <source>
        <dbReference type="SAM" id="Phobius"/>
    </source>
</evidence>
<feature type="transmembrane region" description="Helical" evidence="1">
    <location>
        <begin position="24"/>
        <end position="41"/>
    </location>
</feature>
<name>A0A024FU40_9STRA</name>
<gene>
    <name evidence="2" type="ORF">BN9_112130</name>
</gene>
<keyword evidence="3" id="KW-1185">Reference proteome</keyword>